<feature type="region of interest" description="Disordered" evidence="1">
    <location>
        <begin position="1"/>
        <end position="26"/>
    </location>
</feature>
<dbReference type="OrthoDB" id="5241763at2"/>
<gene>
    <name evidence="3" type="ORF">SAMN05414137_108133</name>
</gene>
<dbReference type="InterPro" id="IPR036597">
    <property type="entry name" value="Fido-like_dom_sf"/>
</dbReference>
<keyword evidence="4" id="KW-1185">Reference proteome</keyword>
<sequence>MSTSPSSSSPAPGAADPLAPLGELPGVPEAVAETRKAVDRLYGHRVMRRRAAEVTSEAALRGARASAALDGANWPLEEVRRRSDFGRDAEARTVGGALRLNAEVGQLLGTWRHSPLQVLARLHLLAVGEGEAADGADAEGGGLDGVGTGGRVDASVVGRPRRADEPAEVLFRHQVAATEKAETEFSALEGTPGLSLPPAPSAAEVSARLDTLAQLLASRGGTKHPNERTAPALVVAAVVHGELLALRPFTSANGLVARAATRIVLIAEGLDPKAICPMEVGLAELGTEAYAAALSGYASGTRAGMAAWISHCAQALRLGVRESTAVCEAMQRGMA</sequence>
<organism evidence="3 4">
    <name type="scientific">Streptacidiphilus jiangxiensis</name>
    <dbReference type="NCBI Taxonomy" id="235985"/>
    <lineage>
        <taxon>Bacteria</taxon>
        <taxon>Bacillati</taxon>
        <taxon>Actinomycetota</taxon>
        <taxon>Actinomycetes</taxon>
        <taxon>Kitasatosporales</taxon>
        <taxon>Streptomycetaceae</taxon>
        <taxon>Streptacidiphilus</taxon>
    </lineage>
</organism>
<dbReference type="Proteomes" id="UP000183015">
    <property type="component" value="Unassembled WGS sequence"/>
</dbReference>
<dbReference type="eggNOG" id="COG3177">
    <property type="taxonomic scope" value="Bacteria"/>
</dbReference>
<reference evidence="4" key="1">
    <citation type="submission" date="2016-10" db="EMBL/GenBank/DDBJ databases">
        <authorList>
            <person name="Varghese N."/>
        </authorList>
    </citation>
    <scope>NUCLEOTIDE SEQUENCE [LARGE SCALE GENOMIC DNA]</scope>
    <source>
        <strain evidence="4">DSM 45096 / BCRC 16803 / CGMCC 4.1857 / CIP 109030 / JCM 12277 / KCTC 19219 / NBRC 100920 / 33214</strain>
    </source>
</reference>
<dbReference type="AlphaFoldDB" id="A0A1H7PVB9"/>
<evidence type="ECO:0000259" key="2">
    <source>
        <dbReference type="PROSITE" id="PS51459"/>
    </source>
</evidence>
<dbReference type="RefSeq" id="WP_042447917.1">
    <property type="nucleotide sequence ID" value="NZ_FOAZ01000008.1"/>
</dbReference>
<name>A0A1H7PVB9_STRJI</name>
<evidence type="ECO:0000313" key="3">
    <source>
        <dbReference type="EMBL" id="SEL39344.1"/>
    </source>
</evidence>
<evidence type="ECO:0000256" key="1">
    <source>
        <dbReference type="SAM" id="MobiDB-lite"/>
    </source>
</evidence>
<dbReference type="SUPFAM" id="SSF140931">
    <property type="entry name" value="Fic-like"/>
    <property type="match status" value="1"/>
</dbReference>
<dbReference type="EMBL" id="FOAZ01000008">
    <property type="protein sequence ID" value="SEL39344.1"/>
    <property type="molecule type" value="Genomic_DNA"/>
</dbReference>
<proteinExistence type="predicted"/>
<dbReference type="STRING" id="235985.SAMN05414137_108133"/>
<feature type="domain" description="Fido" evidence="2">
    <location>
        <begin position="164"/>
        <end position="311"/>
    </location>
</feature>
<accession>A0A1H7PVB9</accession>
<dbReference type="Gene3D" id="1.10.3290.10">
    <property type="entry name" value="Fido-like domain"/>
    <property type="match status" value="1"/>
</dbReference>
<protein>
    <submittedName>
        <fullName evidence="3">Fic/DOC family protein</fullName>
    </submittedName>
</protein>
<evidence type="ECO:0000313" key="4">
    <source>
        <dbReference type="Proteomes" id="UP000183015"/>
    </source>
</evidence>
<dbReference type="PROSITE" id="PS51459">
    <property type="entry name" value="FIDO"/>
    <property type="match status" value="1"/>
</dbReference>
<dbReference type="InterPro" id="IPR003812">
    <property type="entry name" value="Fido"/>
</dbReference>